<accession>A0A1G6LWN5</accession>
<dbReference type="OrthoDB" id="9803333at2"/>
<dbReference type="PRINTS" id="PR00081">
    <property type="entry name" value="GDHRDH"/>
</dbReference>
<dbReference type="PANTHER" id="PTHR24321">
    <property type="entry name" value="DEHYDROGENASES, SHORT CHAIN"/>
    <property type="match status" value="1"/>
</dbReference>
<dbReference type="FunFam" id="3.40.50.720:FF:000084">
    <property type="entry name" value="Short-chain dehydrogenase reductase"/>
    <property type="match status" value="1"/>
</dbReference>
<proteinExistence type="inferred from homology"/>
<dbReference type="Gene3D" id="3.40.50.720">
    <property type="entry name" value="NAD(P)-binding Rossmann-like Domain"/>
    <property type="match status" value="1"/>
</dbReference>
<protein>
    <submittedName>
        <fullName evidence="4">NAD(P)-dependent dehydrogenase, short-chain alcohol dehydrogenase family</fullName>
    </submittedName>
</protein>
<comment type="similarity">
    <text evidence="1 3">Belongs to the short-chain dehydrogenases/reductases (SDR) family.</text>
</comment>
<dbReference type="PRINTS" id="PR00080">
    <property type="entry name" value="SDRFAMILY"/>
</dbReference>
<dbReference type="CDD" id="cd05233">
    <property type="entry name" value="SDR_c"/>
    <property type="match status" value="1"/>
</dbReference>
<name>A0A1G6LWN5_9FIRM</name>
<dbReference type="Pfam" id="PF00106">
    <property type="entry name" value="adh_short"/>
    <property type="match status" value="1"/>
</dbReference>
<evidence type="ECO:0000313" key="4">
    <source>
        <dbReference type="EMBL" id="SDC47126.1"/>
    </source>
</evidence>
<keyword evidence="2" id="KW-0560">Oxidoreductase</keyword>
<organism evidence="4 5">
    <name type="scientific">Succiniclasticum ruminis</name>
    <dbReference type="NCBI Taxonomy" id="40841"/>
    <lineage>
        <taxon>Bacteria</taxon>
        <taxon>Bacillati</taxon>
        <taxon>Bacillota</taxon>
        <taxon>Negativicutes</taxon>
        <taxon>Acidaminococcales</taxon>
        <taxon>Acidaminococcaceae</taxon>
        <taxon>Succiniclasticum</taxon>
    </lineage>
</organism>
<dbReference type="InterPro" id="IPR036291">
    <property type="entry name" value="NAD(P)-bd_dom_sf"/>
</dbReference>
<gene>
    <name evidence="4" type="ORF">SAMN04487864_10847</name>
</gene>
<dbReference type="InterPro" id="IPR020904">
    <property type="entry name" value="Sc_DH/Rdtase_CS"/>
</dbReference>
<dbReference type="GO" id="GO:0016491">
    <property type="term" value="F:oxidoreductase activity"/>
    <property type="evidence" value="ECO:0007669"/>
    <property type="project" value="UniProtKB-KW"/>
</dbReference>
<dbReference type="GO" id="GO:0008206">
    <property type="term" value="P:bile acid metabolic process"/>
    <property type="evidence" value="ECO:0007669"/>
    <property type="project" value="UniProtKB-ARBA"/>
</dbReference>
<reference evidence="5" key="1">
    <citation type="submission" date="2016-10" db="EMBL/GenBank/DDBJ databases">
        <authorList>
            <person name="Varghese N."/>
            <person name="Submissions S."/>
        </authorList>
    </citation>
    <scope>NUCLEOTIDE SEQUENCE [LARGE SCALE GENOMIC DNA]</scope>
    <source>
        <strain evidence="5">DSM 11005</strain>
    </source>
</reference>
<evidence type="ECO:0000256" key="2">
    <source>
        <dbReference type="ARBA" id="ARBA00023002"/>
    </source>
</evidence>
<dbReference type="EMBL" id="FMYW01000008">
    <property type="protein sequence ID" value="SDC47126.1"/>
    <property type="molecule type" value="Genomic_DNA"/>
</dbReference>
<evidence type="ECO:0000256" key="3">
    <source>
        <dbReference type="RuleBase" id="RU000363"/>
    </source>
</evidence>
<evidence type="ECO:0000313" key="5">
    <source>
        <dbReference type="Proteomes" id="UP000198943"/>
    </source>
</evidence>
<dbReference type="SUPFAM" id="SSF51735">
    <property type="entry name" value="NAD(P)-binding Rossmann-fold domains"/>
    <property type="match status" value="1"/>
</dbReference>
<keyword evidence="5" id="KW-1185">Reference proteome</keyword>
<dbReference type="RefSeq" id="WP_093730374.1">
    <property type="nucleotide sequence ID" value="NZ_FMYW01000008.1"/>
</dbReference>
<dbReference type="PANTHER" id="PTHR24321:SF8">
    <property type="entry name" value="ESTRADIOL 17-BETA-DEHYDROGENASE 8-RELATED"/>
    <property type="match status" value="1"/>
</dbReference>
<sequence>MKEKMLEGKVAIVSGASYGMGETMAELFAKEGAKVVMTARGKEKLEAAVNRLKEQGLEVTGVVADNKNLEDVKNVIRTALTVYGDLDIVINNAAIGEQKMIDETDDEWLEHVYQTNVFGPFRFIREALKVFLPKNEGCIINISSVNGDRPFCGASYTSSKGAINTLTKNVAMRLINTNIRINAVAPGATVTPAHLANKAGEQPGGAKMLEFSKHFVYFPGPECDPMDQANACLFLASDMGKHVKGQVIQVCNGAFL</sequence>
<evidence type="ECO:0000256" key="1">
    <source>
        <dbReference type="ARBA" id="ARBA00006484"/>
    </source>
</evidence>
<dbReference type="PROSITE" id="PS00061">
    <property type="entry name" value="ADH_SHORT"/>
    <property type="match status" value="1"/>
</dbReference>
<dbReference type="InterPro" id="IPR002347">
    <property type="entry name" value="SDR_fam"/>
</dbReference>
<dbReference type="AlphaFoldDB" id="A0A1G6LWN5"/>
<dbReference type="Proteomes" id="UP000198943">
    <property type="component" value="Unassembled WGS sequence"/>
</dbReference>